<accession>A0AAD5SG70</accession>
<reference evidence="1" key="1">
    <citation type="submission" date="2020-05" db="EMBL/GenBank/DDBJ databases">
        <title>Phylogenomic resolution of chytrid fungi.</title>
        <authorList>
            <person name="Stajich J.E."/>
            <person name="Amses K."/>
            <person name="Simmons R."/>
            <person name="Seto K."/>
            <person name="Myers J."/>
            <person name="Bonds A."/>
            <person name="Quandt C.A."/>
            <person name="Barry K."/>
            <person name="Liu P."/>
            <person name="Grigoriev I."/>
            <person name="Longcore J.E."/>
            <person name="James T.Y."/>
        </authorList>
    </citation>
    <scope>NUCLEOTIDE SEQUENCE</scope>
    <source>
        <strain evidence="1">JEL0318</strain>
    </source>
</reference>
<dbReference type="AlphaFoldDB" id="A0AAD5SG70"/>
<evidence type="ECO:0000313" key="1">
    <source>
        <dbReference type="EMBL" id="KAJ3052558.1"/>
    </source>
</evidence>
<keyword evidence="2" id="KW-1185">Reference proteome</keyword>
<comment type="caution">
    <text evidence="1">The sequence shown here is derived from an EMBL/GenBank/DDBJ whole genome shotgun (WGS) entry which is preliminary data.</text>
</comment>
<evidence type="ECO:0000313" key="2">
    <source>
        <dbReference type="Proteomes" id="UP001212841"/>
    </source>
</evidence>
<protein>
    <recommendedName>
        <fullName evidence="3">F-box domain-containing protein</fullName>
    </recommendedName>
</protein>
<gene>
    <name evidence="1" type="ORF">HK097_006056</name>
</gene>
<organism evidence="1 2">
    <name type="scientific">Rhizophlyctis rosea</name>
    <dbReference type="NCBI Taxonomy" id="64517"/>
    <lineage>
        <taxon>Eukaryota</taxon>
        <taxon>Fungi</taxon>
        <taxon>Fungi incertae sedis</taxon>
        <taxon>Chytridiomycota</taxon>
        <taxon>Chytridiomycota incertae sedis</taxon>
        <taxon>Chytridiomycetes</taxon>
        <taxon>Rhizophlyctidales</taxon>
        <taxon>Rhizophlyctidaceae</taxon>
        <taxon>Rhizophlyctis</taxon>
    </lineage>
</organism>
<dbReference type="EMBL" id="JADGJD010000284">
    <property type="protein sequence ID" value="KAJ3052558.1"/>
    <property type="molecule type" value="Genomic_DNA"/>
</dbReference>
<name>A0AAD5SG70_9FUNG</name>
<sequence length="188" mass="21583">MNLNDADRLQLCNIVLHSNLSASDKFRLAEFLTTTYKQPHAEEHEHALYFAGLPDEVWREVFTYFSDPYLRLVCRKCTTLFEPKALYLRFIVEAGTNDITKRICELYDFLRTSKSKWPLTMSLGGLTSICLLANLGFEEGAVNTKVIHGMRTLVELLSKPVAVWEYDQKVGTATPWIGFDKDVDRQLL</sequence>
<dbReference type="Proteomes" id="UP001212841">
    <property type="component" value="Unassembled WGS sequence"/>
</dbReference>
<proteinExistence type="predicted"/>
<evidence type="ECO:0008006" key="3">
    <source>
        <dbReference type="Google" id="ProtNLM"/>
    </source>
</evidence>